<dbReference type="InterPro" id="IPR000823">
    <property type="entry name" value="Peroxidase_pln"/>
</dbReference>
<keyword evidence="18" id="KW-0964">Secreted</keyword>
<evidence type="ECO:0000256" key="3">
    <source>
        <dbReference type="ARBA" id="ARBA00006873"/>
    </source>
</evidence>
<dbReference type="CDD" id="cd00693">
    <property type="entry name" value="secretory_peroxidase"/>
    <property type="match status" value="1"/>
</dbReference>
<feature type="site" description="Transition state stabilizer" evidence="16">
    <location>
        <position position="80"/>
    </location>
</feature>
<keyword evidence="18" id="KW-0376">Hydrogen peroxide</keyword>
<feature type="binding site" evidence="14">
    <location>
        <position position="181"/>
    </location>
    <ligand>
        <name>substrate</name>
    </ligand>
</feature>
<dbReference type="GO" id="GO:0006979">
    <property type="term" value="P:response to oxidative stress"/>
    <property type="evidence" value="ECO:0007669"/>
    <property type="project" value="UniProtKB-UniRule"/>
</dbReference>
<feature type="binding site" evidence="15">
    <location>
        <position position="212"/>
    </location>
    <ligand>
        <name>Ca(2+)</name>
        <dbReference type="ChEBI" id="CHEBI:29108"/>
        <label>2</label>
    </ligand>
</feature>
<evidence type="ECO:0000259" key="19">
    <source>
        <dbReference type="PROSITE" id="PS50873"/>
    </source>
</evidence>
<evidence type="ECO:0000313" key="20">
    <source>
        <dbReference type="EMBL" id="BAT87672.1"/>
    </source>
</evidence>
<dbReference type="OrthoDB" id="2113341at2759"/>
<evidence type="ECO:0000256" key="9">
    <source>
        <dbReference type="ARBA" id="ARBA00023002"/>
    </source>
</evidence>
<feature type="binding site" evidence="15">
    <location>
        <position position="265"/>
    </location>
    <ligand>
        <name>Ca(2+)</name>
        <dbReference type="ChEBI" id="CHEBI:29108"/>
        <label>2</label>
    </ligand>
</feature>
<dbReference type="FunFam" id="1.10.420.10:FF:000001">
    <property type="entry name" value="Peroxidase"/>
    <property type="match status" value="1"/>
</dbReference>
<protein>
    <recommendedName>
        <fullName evidence="4 18">Peroxidase</fullName>
        <ecNumber evidence="4 18">1.11.1.7</ecNumber>
    </recommendedName>
</protein>
<dbReference type="Pfam" id="PF00141">
    <property type="entry name" value="peroxidase"/>
    <property type="match status" value="1"/>
</dbReference>
<dbReference type="InterPro" id="IPR010255">
    <property type="entry name" value="Haem_peroxidase_sf"/>
</dbReference>
<feature type="disulfide bond" evidence="17">
    <location>
        <begin position="139"/>
        <end position="340"/>
    </location>
</feature>
<comment type="cofactor">
    <cofactor evidence="15 18">
        <name>Ca(2+)</name>
        <dbReference type="ChEBI" id="CHEBI:29108"/>
    </cofactor>
    <text evidence="15 18">Binds 2 calcium ions per subunit.</text>
</comment>
<keyword evidence="11 17" id="KW-1015">Disulfide bond</keyword>
<evidence type="ECO:0000256" key="15">
    <source>
        <dbReference type="PIRSR" id="PIRSR600823-3"/>
    </source>
</evidence>
<feature type="binding site" evidence="15">
    <location>
        <position position="106"/>
    </location>
    <ligand>
        <name>Ca(2+)</name>
        <dbReference type="ChEBI" id="CHEBI:29108"/>
        <label>1</label>
    </ligand>
</feature>
<dbReference type="FunFam" id="1.10.520.10:FF:000009">
    <property type="entry name" value="Peroxidase"/>
    <property type="match status" value="1"/>
</dbReference>
<feature type="binding site" evidence="15">
    <location>
        <position position="270"/>
    </location>
    <ligand>
        <name>Ca(2+)</name>
        <dbReference type="ChEBI" id="CHEBI:29108"/>
        <label>2</label>
    </ligand>
</feature>
<feature type="disulfide bond" evidence="17">
    <location>
        <begin position="86"/>
        <end position="91"/>
    </location>
</feature>
<dbReference type="GO" id="GO:0140825">
    <property type="term" value="F:lactoperoxidase activity"/>
    <property type="evidence" value="ECO:0007669"/>
    <property type="project" value="UniProtKB-EC"/>
</dbReference>
<comment type="function">
    <text evidence="2">Removal of H(2)O(2), oxidation of toxic reductants, biosynthesis and degradation of lignin, suberization, auxin catabolism, response to environmental stresses such as wounding, pathogen attack and oxidative stress. These functions might be dependent on each isozyme/isoform in each plant tissue.</text>
</comment>
<dbReference type="SUPFAM" id="SSF48113">
    <property type="entry name" value="Heme-dependent peroxidases"/>
    <property type="match status" value="1"/>
</dbReference>
<dbReference type="PANTHER" id="PTHR31388:SF179">
    <property type="entry name" value="PEROXIDASE"/>
    <property type="match status" value="1"/>
</dbReference>
<evidence type="ECO:0000256" key="16">
    <source>
        <dbReference type="PIRSR" id="PIRSR600823-4"/>
    </source>
</evidence>
<dbReference type="PROSITE" id="PS50873">
    <property type="entry name" value="PEROXIDASE_4"/>
    <property type="match status" value="1"/>
</dbReference>
<evidence type="ECO:0000256" key="11">
    <source>
        <dbReference type="ARBA" id="ARBA00023157"/>
    </source>
</evidence>
<feature type="binding site" evidence="15">
    <location>
        <position position="88"/>
    </location>
    <ligand>
        <name>Ca(2+)</name>
        <dbReference type="ChEBI" id="CHEBI:29108"/>
        <label>1</label>
    </ligand>
</feature>
<dbReference type="GO" id="GO:0005576">
    <property type="term" value="C:extracellular region"/>
    <property type="evidence" value="ECO:0007669"/>
    <property type="project" value="UniProtKB-SubCell"/>
</dbReference>
<dbReference type="AlphaFoldDB" id="A0A0S3S4B6"/>
<proteinExistence type="inferred from homology"/>
<dbReference type="Gene3D" id="1.10.520.10">
    <property type="match status" value="1"/>
</dbReference>
<dbReference type="PRINTS" id="PR00461">
    <property type="entry name" value="PLPEROXIDASE"/>
</dbReference>
<gene>
    <name evidence="20" type="primary">Vigan.05G106400</name>
    <name evidence="20" type="ORF">VIGAN_05106400</name>
</gene>
<feature type="active site" description="Proton acceptor" evidence="13">
    <location>
        <position position="84"/>
    </location>
</feature>
<evidence type="ECO:0000256" key="5">
    <source>
        <dbReference type="ARBA" id="ARBA00022559"/>
    </source>
</evidence>
<keyword evidence="6 18" id="KW-0349">Heme</keyword>
<dbReference type="GO" id="GO:0046872">
    <property type="term" value="F:metal ion binding"/>
    <property type="evidence" value="ECO:0007669"/>
    <property type="project" value="UniProtKB-UniRule"/>
</dbReference>
<feature type="binding site" evidence="15">
    <location>
        <position position="85"/>
    </location>
    <ligand>
        <name>Ca(2+)</name>
        <dbReference type="ChEBI" id="CHEBI:29108"/>
        <label>1</label>
    </ligand>
</feature>
<evidence type="ECO:0000256" key="12">
    <source>
        <dbReference type="ARBA" id="ARBA00023180"/>
    </source>
</evidence>
<evidence type="ECO:0000256" key="6">
    <source>
        <dbReference type="ARBA" id="ARBA00022617"/>
    </source>
</evidence>
<feature type="binding site" evidence="15">
    <location>
        <position position="262"/>
    </location>
    <ligand>
        <name>Ca(2+)</name>
        <dbReference type="ChEBI" id="CHEBI:29108"/>
        <label>2</label>
    </ligand>
</feature>
<feature type="binding site" description="axial binding residue" evidence="15">
    <location>
        <position position="211"/>
    </location>
    <ligand>
        <name>heme b</name>
        <dbReference type="ChEBI" id="CHEBI:60344"/>
    </ligand>
    <ligandPart>
        <name>Fe</name>
        <dbReference type="ChEBI" id="CHEBI:18248"/>
    </ligandPart>
</feature>
<evidence type="ECO:0000256" key="2">
    <source>
        <dbReference type="ARBA" id="ARBA00002322"/>
    </source>
</evidence>
<feature type="binding site" evidence="15">
    <location>
        <position position="92"/>
    </location>
    <ligand>
        <name>Ca(2+)</name>
        <dbReference type="ChEBI" id="CHEBI:29108"/>
        <label>1</label>
    </ligand>
</feature>
<dbReference type="InterPro" id="IPR019793">
    <property type="entry name" value="Peroxidases_heam-ligand_BS"/>
</dbReference>
<dbReference type="GO" id="GO:0020037">
    <property type="term" value="F:heme binding"/>
    <property type="evidence" value="ECO:0007669"/>
    <property type="project" value="UniProtKB-UniRule"/>
</dbReference>
<evidence type="ECO:0000256" key="18">
    <source>
        <dbReference type="RuleBase" id="RU362060"/>
    </source>
</evidence>
<dbReference type="PRINTS" id="PR00458">
    <property type="entry name" value="PEROXIDASE"/>
</dbReference>
<dbReference type="GO" id="GO:0042744">
    <property type="term" value="P:hydrogen peroxide catabolic process"/>
    <property type="evidence" value="ECO:0007669"/>
    <property type="project" value="UniProtKB-KW"/>
</dbReference>
<keyword evidence="21" id="KW-1185">Reference proteome</keyword>
<dbReference type="EMBL" id="AP015038">
    <property type="protein sequence ID" value="BAT87672.1"/>
    <property type="molecule type" value="Genomic_DNA"/>
</dbReference>
<dbReference type="InterPro" id="IPR033905">
    <property type="entry name" value="Secretory_peroxidase"/>
</dbReference>
<organism evidence="20 21">
    <name type="scientific">Vigna angularis var. angularis</name>
    <dbReference type="NCBI Taxonomy" id="157739"/>
    <lineage>
        <taxon>Eukaryota</taxon>
        <taxon>Viridiplantae</taxon>
        <taxon>Streptophyta</taxon>
        <taxon>Embryophyta</taxon>
        <taxon>Tracheophyta</taxon>
        <taxon>Spermatophyta</taxon>
        <taxon>Magnoliopsida</taxon>
        <taxon>eudicotyledons</taxon>
        <taxon>Gunneridae</taxon>
        <taxon>Pentapetalae</taxon>
        <taxon>rosids</taxon>
        <taxon>fabids</taxon>
        <taxon>Fabales</taxon>
        <taxon>Fabaceae</taxon>
        <taxon>Papilionoideae</taxon>
        <taxon>50 kb inversion clade</taxon>
        <taxon>NPAAA clade</taxon>
        <taxon>indigoferoid/millettioid clade</taxon>
        <taxon>Phaseoleae</taxon>
        <taxon>Vigna</taxon>
    </lineage>
</organism>
<evidence type="ECO:0000256" key="1">
    <source>
        <dbReference type="ARBA" id="ARBA00000189"/>
    </source>
</evidence>
<evidence type="ECO:0000256" key="7">
    <source>
        <dbReference type="ARBA" id="ARBA00022723"/>
    </source>
</evidence>
<evidence type="ECO:0000256" key="4">
    <source>
        <dbReference type="ARBA" id="ARBA00012313"/>
    </source>
</evidence>
<dbReference type="PROSITE" id="PS00435">
    <property type="entry name" value="PEROXIDASE_1"/>
    <property type="match status" value="1"/>
</dbReference>
<dbReference type="Gene3D" id="1.10.420.10">
    <property type="entry name" value="Peroxidase, domain 2"/>
    <property type="match status" value="1"/>
</dbReference>
<feature type="domain" description="Plant heme peroxidase family profile" evidence="19">
    <location>
        <begin position="43"/>
        <end position="344"/>
    </location>
</feature>
<keyword evidence="8 15" id="KW-0106">Calcium</keyword>
<evidence type="ECO:0000256" key="14">
    <source>
        <dbReference type="PIRSR" id="PIRSR600823-2"/>
    </source>
</evidence>
<evidence type="ECO:0000256" key="17">
    <source>
        <dbReference type="PIRSR" id="PIRSR600823-5"/>
    </source>
</evidence>
<dbReference type="Proteomes" id="UP000291084">
    <property type="component" value="Chromosome 5"/>
</dbReference>
<dbReference type="PANTHER" id="PTHR31388">
    <property type="entry name" value="PEROXIDASE 72-RELATED"/>
    <property type="match status" value="1"/>
</dbReference>
<feature type="disulfide bond" evidence="17">
    <location>
        <begin position="218"/>
        <end position="249"/>
    </location>
</feature>
<sequence length="365" mass="39863">MFLQQRHAHNFKHQKEKMNSLGLTTLCCVLVVLGTLHCFSCDQLDPWFYDTTCPNVSSIVTDVLSNVSQSDPRMLASLIRLHFHDCFVQGCDASVLLNDTDTIVSEQTALPNNNSLRGLDVVNQIKTAVENACPGVVSCADILALAAEISSELADGPSWEVPLGRRDSLTANRTLANLSLPGPNFTLDQLISSFANQNLTVTDLVALSGAHTIGKAQCGVFVNRLYNFSSGNPDPILNTTLLESLRAICPNGGVGTNLTNLDVTTPEIFDSMYYSNLQLQNGLLRSDQELFSTPDAETVPIVNSYINDQTLFFEDFIASMIRMGNIGVLTGSEGEIRKQCNFVNTNSSAFDIFTTINHQKMELLA</sequence>
<evidence type="ECO:0000256" key="8">
    <source>
        <dbReference type="ARBA" id="ARBA00022837"/>
    </source>
</evidence>
<comment type="subcellular location">
    <subcellularLocation>
        <location evidence="18">Secreted</location>
    </subcellularLocation>
</comment>
<dbReference type="EC" id="1.11.1.7" evidence="4 18"/>
<feature type="binding site" evidence="15">
    <location>
        <position position="94"/>
    </location>
    <ligand>
        <name>Ca(2+)</name>
        <dbReference type="ChEBI" id="CHEBI:29108"/>
        <label>1</label>
    </ligand>
</feature>
<evidence type="ECO:0000256" key="13">
    <source>
        <dbReference type="PIRSR" id="PIRSR600823-1"/>
    </source>
</evidence>
<keyword evidence="12" id="KW-0325">Glycoprotein</keyword>
<evidence type="ECO:0000256" key="10">
    <source>
        <dbReference type="ARBA" id="ARBA00023004"/>
    </source>
</evidence>
<reference evidence="20 21" key="1">
    <citation type="journal article" date="2015" name="Sci. Rep.">
        <title>The power of single molecule real-time sequencing technology in the de novo assembly of a eukaryotic genome.</title>
        <authorList>
            <person name="Sakai H."/>
            <person name="Naito K."/>
            <person name="Ogiso-Tanaka E."/>
            <person name="Takahashi Y."/>
            <person name="Iseki K."/>
            <person name="Muto C."/>
            <person name="Satou K."/>
            <person name="Teruya K."/>
            <person name="Shiroma A."/>
            <person name="Shimoji M."/>
            <person name="Hirano T."/>
            <person name="Itoh T."/>
            <person name="Kaga A."/>
            <person name="Tomooka N."/>
        </authorList>
    </citation>
    <scope>NUCLEOTIDE SEQUENCE [LARGE SCALE GENOMIC DNA]</scope>
    <source>
        <strain evidence="21">cv. Shumari</strain>
    </source>
</reference>
<name>A0A0S3S4B6_PHAAN</name>
<keyword evidence="7 15" id="KW-0479">Metal-binding</keyword>
<evidence type="ECO:0000313" key="21">
    <source>
        <dbReference type="Proteomes" id="UP000291084"/>
    </source>
</evidence>
<feature type="binding site" evidence="15">
    <location>
        <position position="90"/>
    </location>
    <ligand>
        <name>Ca(2+)</name>
        <dbReference type="ChEBI" id="CHEBI:29108"/>
        <label>1</label>
    </ligand>
</feature>
<keyword evidence="5 18" id="KW-0575">Peroxidase</keyword>
<comment type="catalytic activity">
    <reaction evidence="1 18">
        <text>2 a phenolic donor + H2O2 = 2 a phenolic radical donor + 2 H2O</text>
        <dbReference type="Rhea" id="RHEA:56136"/>
        <dbReference type="ChEBI" id="CHEBI:15377"/>
        <dbReference type="ChEBI" id="CHEBI:16240"/>
        <dbReference type="ChEBI" id="CHEBI:139520"/>
        <dbReference type="ChEBI" id="CHEBI:139521"/>
        <dbReference type="EC" id="1.11.1.7"/>
    </reaction>
</comment>
<comment type="similarity">
    <text evidence="18">Belongs to the peroxidase family. Classical plant (class III) peroxidase subfamily.</text>
</comment>
<accession>A0A0S3S4B6</accession>
<comment type="similarity">
    <text evidence="3">Belongs to the peroxidase family. Ascorbate peroxidase subfamily.</text>
</comment>
<dbReference type="InterPro" id="IPR002016">
    <property type="entry name" value="Haem_peroxidase"/>
</dbReference>
<keyword evidence="10 15" id="KW-0408">Iron</keyword>
<keyword evidence="9 18" id="KW-0560">Oxidoreductase</keyword>
<comment type="cofactor">
    <cofactor evidence="15 18">
        <name>heme b</name>
        <dbReference type="ChEBI" id="CHEBI:60344"/>
    </cofactor>
    <text evidence="15 18">Binds 1 heme b (iron(II)-protoporphyrin IX) group per subunit.</text>
</comment>
<feature type="disulfide bond" evidence="17">
    <location>
        <begin position="53"/>
        <end position="133"/>
    </location>
</feature>